<dbReference type="SUPFAM" id="SSF57850">
    <property type="entry name" value="RING/U-box"/>
    <property type="match status" value="1"/>
</dbReference>
<dbReference type="PANTHER" id="PTHR23041">
    <property type="entry name" value="RING FINGER DOMAIN-CONTAINING"/>
    <property type="match status" value="1"/>
</dbReference>
<dbReference type="Pfam" id="PF13923">
    <property type="entry name" value="zf-C3HC4_2"/>
    <property type="match status" value="1"/>
</dbReference>
<evidence type="ECO:0000259" key="6">
    <source>
        <dbReference type="PROSITE" id="PS50089"/>
    </source>
</evidence>
<dbReference type="InterPro" id="IPR017907">
    <property type="entry name" value="Znf_RING_CS"/>
</dbReference>
<keyword evidence="1" id="KW-0479">Metal-binding</keyword>
<dbReference type="Gene3D" id="3.30.40.10">
    <property type="entry name" value="Zinc/RING finger domain, C3HC4 (zinc finger)"/>
    <property type="match status" value="1"/>
</dbReference>
<evidence type="ECO:0000313" key="8">
    <source>
        <dbReference type="Proteomes" id="UP000527178"/>
    </source>
</evidence>
<name>A0A7L2LM42_9SYLV</name>
<dbReference type="SMART" id="SM00184">
    <property type="entry name" value="RING"/>
    <property type="match status" value="1"/>
</dbReference>
<proteinExistence type="predicted"/>
<dbReference type="InterPro" id="IPR013083">
    <property type="entry name" value="Znf_RING/FYVE/PHD"/>
</dbReference>
<evidence type="ECO:0000256" key="5">
    <source>
        <dbReference type="SAM" id="MobiDB-lite"/>
    </source>
</evidence>
<sequence>EDVIVLPGPSSEPEVITISDDESAEEREQSQQQPHLFRASENSAKPVARDDEEEPREDDGYVTDKLTLQQLHVPSASFPSSAQTGVVIRCPICMDFYPEIMRRGRQLMSTLCGHVFCSRCLPIALETAHMCPTCRVILSPELYHPIYL</sequence>
<evidence type="ECO:0000256" key="2">
    <source>
        <dbReference type="ARBA" id="ARBA00022771"/>
    </source>
</evidence>
<dbReference type="GO" id="GO:0008270">
    <property type="term" value="F:zinc ion binding"/>
    <property type="evidence" value="ECO:0007669"/>
    <property type="project" value="UniProtKB-KW"/>
</dbReference>
<comment type="caution">
    <text evidence="7">The sequence shown here is derived from an EMBL/GenBank/DDBJ whole genome shotgun (WGS) entry which is preliminary data.</text>
</comment>
<evidence type="ECO:0000256" key="1">
    <source>
        <dbReference type="ARBA" id="ARBA00022723"/>
    </source>
</evidence>
<evidence type="ECO:0000256" key="3">
    <source>
        <dbReference type="ARBA" id="ARBA00022833"/>
    </source>
</evidence>
<feature type="compositionally biased region" description="Acidic residues" evidence="5">
    <location>
        <begin position="50"/>
        <end position="61"/>
    </location>
</feature>
<feature type="domain" description="RING-type" evidence="6">
    <location>
        <begin position="90"/>
        <end position="135"/>
    </location>
</feature>
<dbReference type="GO" id="GO:0045944">
    <property type="term" value="P:positive regulation of transcription by RNA polymerase II"/>
    <property type="evidence" value="ECO:0007669"/>
    <property type="project" value="TreeGrafter"/>
</dbReference>
<feature type="non-terminal residue" evidence="7">
    <location>
        <position position="1"/>
    </location>
</feature>
<keyword evidence="7" id="KW-0436">Ligase</keyword>
<dbReference type="AlphaFoldDB" id="A0A7L2LM42"/>
<dbReference type="PROSITE" id="PS50089">
    <property type="entry name" value="ZF_RING_2"/>
    <property type="match status" value="1"/>
</dbReference>
<organism evidence="7 8">
    <name type="scientific">Hippolais icterina</name>
    <name type="common">icterine warbler</name>
    <dbReference type="NCBI Taxonomy" id="68497"/>
    <lineage>
        <taxon>Eukaryota</taxon>
        <taxon>Metazoa</taxon>
        <taxon>Chordata</taxon>
        <taxon>Craniata</taxon>
        <taxon>Vertebrata</taxon>
        <taxon>Euteleostomi</taxon>
        <taxon>Archelosauria</taxon>
        <taxon>Archosauria</taxon>
        <taxon>Dinosauria</taxon>
        <taxon>Saurischia</taxon>
        <taxon>Theropoda</taxon>
        <taxon>Coelurosauria</taxon>
        <taxon>Aves</taxon>
        <taxon>Neognathae</taxon>
        <taxon>Neoaves</taxon>
        <taxon>Telluraves</taxon>
        <taxon>Australaves</taxon>
        <taxon>Passeriformes</taxon>
        <taxon>Sylvioidea</taxon>
        <taxon>Sylviidae</taxon>
        <taxon>Acrocephalinae</taxon>
        <taxon>Hippolais</taxon>
    </lineage>
</organism>
<dbReference type="EMBL" id="VWYN01010164">
    <property type="protein sequence ID" value="NXR48212.1"/>
    <property type="molecule type" value="Genomic_DNA"/>
</dbReference>
<keyword evidence="2 4" id="KW-0863">Zinc-finger</keyword>
<feature type="region of interest" description="Disordered" evidence="5">
    <location>
        <begin position="1"/>
        <end position="61"/>
    </location>
</feature>
<reference evidence="7 8" key="1">
    <citation type="submission" date="2019-09" db="EMBL/GenBank/DDBJ databases">
        <title>Bird 10,000 Genomes (B10K) Project - Family phase.</title>
        <authorList>
            <person name="Zhang G."/>
        </authorList>
    </citation>
    <scope>NUCLEOTIDE SEQUENCE [LARGE SCALE GENOMIC DNA]</scope>
    <source>
        <strain evidence="7">B10K-DU-002-18</strain>
        <tissue evidence="7">Muscle</tissue>
    </source>
</reference>
<feature type="non-terminal residue" evidence="7">
    <location>
        <position position="148"/>
    </location>
</feature>
<dbReference type="Proteomes" id="UP000527178">
    <property type="component" value="Unassembled WGS sequence"/>
</dbReference>
<keyword evidence="8" id="KW-1185">Reference proteome</keyword>
<gene>
    <name evidence="7" type="primary">Rnf4_1</name>
    <name evidence="7" type="ORF">HIPICT_R03918</name>
</gene>
<protein>
    <submittedName>
        <fullName evidence="7">RNF4 ligase</fullName>
    </submittedName>
</protein>
<evidence type="ECO:0000256" key="4">
    <source>
        <dbReference type="PROSITE-ProRule" id="PRU00175"/>
    </source>
</evidence>
<dbReference type="PROSITE" id="PS00518">
    <property type="entry name" value="ZF_RING_1"/>
    <property type="match status" value="1"/>
</dbReference>
<accession>A0A7L2LM42</accession>
<evidence type="ECO:0000313" key="7">
    <source>
        <dbReference type="EMBL" id="NXR48212.1"/>
    </source>
</evidence>
<dbReference type="InterPro" id="IPR001841">
    <property type="entry name" value="Znf_RING"/>
</dbReference>
<dbReference type="PANTHER" id="PTHR23041:SF78">
    <property type="entry name" value="E3 UBIQUITIN-PROTEIN LIGASE RNF4"/>
    <property type="match status" value="1"/>
</dbReference>
<dbReference type="InterPro" id="IPR047134">
    <property type="entry name" value="RNF4"/>
</dbReference>
<keyword evidence="3" id="KW-0862">Zinc</keyword>
<dbReference type="GO" id="GO:0016874">
    <property type="term" value="F:ligase activity"/>
    <property type="evidence" value="ECO:0007669"/>
    <property type="project" value="UniProtKB-KW"/>
</dbReference>